<dbReference type="Gene3D" id="6.20.450.20">
    <property type="match status" value="1"/>
</dbReference>
<reference evidence="1 2" key="1">
    <citation type="submission" date="2012-03" db="EMBL/GenBank/DDBJ databases">
        <title>The Genome Sequence of Bartonella birtlesii LL-WM9.</title>
        <authorList>
            <consortium name="The Broad Institute Genome Sequencing Platform"/>
            <consortium name="The Broad Institute Genome Sequencing Center for Infectious Disease"/>
            <person name="Feldgarden M."/>
            <person name="Kirby J."/>
            <person name="Kosoy M."/>
            <person name="Birtles R."/>
            <person name="Probert W.S."/>
            <person name="Chiaraviglio L."/>
            <person name="Young S.K."/>
            <person name="Zeng Q."/>
            <person name="Gargeya S."/>
            <person name="Fitzgerald M."/>
            <person name="Haas B."/>
            <person name="Abouelleil A."/>
            <person name="Alvarado L."/>
            <person name="Arachchi H.M."/>
            <person name="Berlin A."/>
            <person name="Chapman S.B."/>
            <person name="Gearin G."/>
            <person name="Goldberg J."/>
            <person name="Griggs A."/>
            <person name="Gujja S."/>
            <person name="Hansen M."/>
            <person name="Heiman D."/>
            <person name="Howarth C."/>
            <person name="Larimer J."/>
            <person name="Lui A."/>
            <person name="MacDonald P.J.P."/>
            <person name="McCowen C."/>
            <person name="Montmayeur A."/>
            <person name="Murphy C."/>
            <person name="Neiman D."/>
            <person name="Pearson M."/>
            <person name="Priest M."/>
            <person name="Roberts A."/>
            <person name="Saif S."/>
            <person name="Shea T."/>
            <person name="Sisk P."/>
            <person name="Stolte C."/>
            <person name="Sykes S."/>
            <person name="Wortman J."/>
            <person name="Nusbaum C."/>
            <person name="Birren B."/>
        </authorList>
    </citation>
    <scope>NUCLEOTIDE SEQUENCE [LARGE SCALE GENOMIC DNA]</scope>
    <source>
        <strain evidence="1 2">LL-WM9</strain>
    </source>
</reference>
<evidence type="ECO:0000313" key="2">
    <source>
        <dbReference type="Proteomes" id="UP000008748"/>
    </source>
</evidence>
<proteinExistence type="predicted"/>
<evidence type="ECO:0000313" key="1">
    <source>
        <dbReference type="EMBL" id="EJF76346.1"/>
    </source>
</evidence>
<comment type="caution">
    <text evidence="1">The sequence shown here is derived from an EMBL/GenBank/DDBJ whole genome shotgun (WGS) entry which is preliminary data.</text>
</comment>
<sequence length="57" mass="6636">MRDIIREQKEKNTYDLWFREQIQLGISSANAGDVISAEEVEAEAAVWRLETQRKLIS</sequence>
<name>J0PUT9_9HYPH</name>
<gene>
    <name evidence="1" type="ORF">ME7_00890</name>
</gene>
<dbReference type="AlphaFoldDB" id="J0PUT9"/>
<organism evidence="1 2">
    <name type="scientific">Bartonella birtlesii LL-WM9</name>
    <dbReference type="NCBI Taxonomy" id="1094552"/>
    <lineage>
        <taxon>Bacteria</taxon>
        <taxon>Pseudomonadati</taxon>
        <taxon>Pseudomonadota</taxon>
        <taxon>Alphaproteobacteria</taxon>
        <taxon>Hyphomicrobiales</taxon>
        <taxon>Bartonellaceae</taxon>
        <taxon>Bartonella</taxon>
    </lineage>
</organism>
<dbReference type="PATRIC" id="fig|1094552.3.peg.995"/>
<accession>J0PUT9</accession>
<protein>
    <submittedName>
        <fullName evidence="1">Uncharacterized protein</fullName>
    </submittedName>
</protein>
<keyword evidence="2" id="KW-1185">Reference proteome</keyword>
<dbReference type="EMBL" id="AIMC01000020">
    <property type="protein sequence ID" value="EJF76346.1"/>
    <property type="molecule type" value="Genomic_DNA"/>
</dbReference>
<dbReference type="HOGENOM" id="CLU_3040778_0_0_5"/>
<dbReference type="RefSeq" id="WP_006589816.1">
    <property type="nucleotide sequence ID" value="NZ_JH725077.1"/>
</dbReference>
<dbReference type="Proteomes" id="UP000008748">
    <property type="component" value="Unassembled WGS sequence"/>
</dbReference>